<dbReference type="InterPro" id="IPR050171">
    <property type="entry name" value="MFS_Transporters"/>
</dbReference>
<dbReference type="InterPro" id="IPR020846">
    <property type="entry name" value="MFS_dom"/>
</dbReference>
<dbReference type="RefSeq" id="WP_256396515.1">
    <property type="nucleotide sequence ID" value="NZ_JANHDJ010000004.1"/>
</dbReference>
<feature type="transmembrane region" description="Helical" evidence="8">
    <location>
        <begin position="374"/>
        <end position="392"/>
    </location>
</feature>
<organism evidence="10 11">
    <name type="scientific">Halohasta litorea</name>
    <dbReference type="NCBI Taxonomy" id="869891"/>
    <lineage>
        <taxon>Archaea</taxon>
        <taxon>Methanobacteriati</taxon>
        <taxon>Methanobacteriota</taxon>
        <taxon>Stenosarchaea group</taxon>
        <taxon>Halobacteria</taxon>
        <taxon>Halobacteriales</taxon>
        <taxon>Haloferacaceae</taxon>
        <taxon>Halohasta</taxon>
    </lineage>
</organism>
<proteinExistence type="predicted"/>
<comment type="caution">
    <text evidence="10">The sequence shown here is derived from an EMBL/GenBank/DDBJ whole genome shotgun (WGS) entry which is preliminary data.</text>
</comment>
<dbReference type="InterPro" id="IPR036259">
    <property type="entry name" value="MFS_trans_sf"/>
</dbReference>
<dbReference type="Pfam" id="PF07690">
    <property type="entry name" value="MFS_1"/>
    <property type="match status" value="1"/>
</dbReference>
<dbReference type="AlphaFoldDB" id="A0ABD6DC71"/>
<feature type="region of interest" description="Disordered" evidence="7">
    <location>
        <begin position="200"/>
        <end position="234"/>
    </location>
</feature>
<feature type="transmembrane region" description="Helical" evidence="8">
    <location>
        <begin position="20"/>
        <end position="40"/>
    </location>
</feature>
<keyword evidence="5 8" id="KW-1133">Transmembrane helix</keyword>
<feature type="transmembrane region" description="Helical" evidence="8">
    <location>
        <begin position="111"/>
        <end position="134"/>
    </location>
</feature>
<protein>
    <submittedName>
        <fullName evidence="10">MFS transporter</fullName>
    </submittedName>
</protein>
<evidence type="ECO:0000256" key="1">
    <source>
        <dbReference type="ARBA" id="ARBA00004651"/>
    </source>
</evidence>
<keyword evidence="6 8" id="KW-0472">Membrane</keyword>
<evidence type="ECO:0000256" key="2">
    <source>
        <dbReference type="ARBA" id="ARBA00022448"/>
    </source>
</evidence>
<evidence type="ECO:0000256" key="3">
    <source>
        <dbReference type="ARBA" id="ARBA00022475"/>
    </source>
</evidence>
<evidence type="ECO:0000259" key="9">
    <source>
        <dbReference type="PROSITE" id="PS50850"/>
    </source>
</evidence>
<comment type="subcellular location">
    <subcellularLocation>
        <location evidence="1">Cell membrane</location>
        <topology evidence="1">Multi-pass membrane protein</topology>
    </subcellularLocation>
</comment>
<reference evidence="10 11" key="1">
    <citation type="journal article" date="2019" name="Int. J. Syst. Evol. Microbiol.">
        <title>The Global Catalogue of Microorganisms (GCM) 10K type strain sequencing project: providing services to taxonomists for standard genome sequencing and annotation.</title>
        <authorList>
            <consortium name="The Broad Institute Genomics Platform"/>
            <consortium name="The Broad Institute Genome Sequencing Center for Infectious Disease"/>
            <person name="Wu L."/>
            <person name="Ma J."/>
        </authorList>
    </citation>
    <scope>NUCLEOTIDE SEQUENCE [LARGE SCALE GENOMIC DNA]</scope>
    <source>
        <strain evidence="10 11">CGMCC 1.10593</strain>
    </source>
</reference>
<evidence type="ECO:0000256" key="4">
    <source>
        <dbReference type="ARBA" id="ARBA00022692"/>
    </source>
</evidence>
<keyword evidence="4 8" id="KW-0812">Transmembrane</keyword>
<feature type="transmembrane region" description="Helical" evidence="8">
    <location>
        <begin position="250"/>
        <end position="275"/>
    </location>
</feature>
<gene>
    <name evidence="10" type="ORF">ACFSBW_13860</name>
</gene>
<evidence type="ECO:0000313" key="10">
    <source>
        <dbReference type="EMBL" id="MFD1642957.1"/>
    </source>
</evidence>
<dbReference type="EMBL" id="JBHUDM010000004">
    <property type="protein sequence ID" value="MFD1642957.1"/>
    <property type="molecule type" value="Genomic_DNA"/>
</dbReference>
<feature type="transmembrane region" description="Helical" evidence="8">
    <location>
        <begin position="310"/>
        <end position="330"/>
    </location>
</feature>
<feature type="transmembrane region" description="Helical" evidence="8">
    <location>
        <begin position="336"/>
        <end position="353"/>
    </location>
</feature>
<evidence type="ECO:0000256" key="7">
    <source>
        <dbReference type="SAM" id="MobiDB-lite"/>
    </source>
</evidence>
<dbReference type="PANTHER" id="PTHR23517">
    <property type="entry name" value="RESISTANCE PROTEIN MDTM, PUTATIVE-RELATED-RELATED"/>
    <property type="match status" value="1"/>
</dbReference>
<evidence type="ECO:0000256" key="5">
    <source>
        <dbReference type="ARBA" id="ARBA00022989"/>
    </source>
</evidence>
<keyword evidence="2" id="KW-0813">Transport</keyword>
<evidence type="ECO:0000256" key="8">
    <source>
        <dbReference type="SAM" id="Phobius"/>
    </source>
</evidence>
<feature type="transmembrane region" description="Helical" evidence="8">
    <location>
        <begin position="176"/>
        <end position="194"/>
    </location>
</feature>
<keyword evidence="11" id="KW-1185">Reference proteome</keyword>
<keyword evidence="3" id="KW-1003">Cell membrane</keyword>
<evidence type="ECO:0000256" key="6">
    <source>
        <dbReference type="ARBA" id="ARBA00023136"/>
    </source>
</evidence>
<feature type="compositionally biased region" description="Polar residues" evidence="7">
    <location>
        <begin position="203"/>
        <end position="220"/>
    </location>
</feature>
<dbReference type="SUPFAM" id="SSF103473">
    <property type="entry name" value="MFS general substrate transporter"/>
    <property type="match status" value="1"/>
</dbReference>
<feature type="transmembrane region" description="Helical" evidence="8">
    <location>
        <begin position="146"/>
        <end position="170"/>
    </location>
</feature>
<feature type="transmembrane region" description="Helical" evidence="8">
    <location>
        <begin position="60"/>
        <end position="79"/>
    </location>
</feature>
<feature type="transmembrane region" description="Helical" evidence="8">
    <location>
        <begin position="281"/>
        <end position="298"/>
    </location>
</feature>
<sequence length="423" mass="44105">MRLSVSGFSLAAARRAIRTYDLVLLIALLWFMVQFLRFVFPPLFGTFQELYGVSNTQTGLLFTLLMLGYSAMQFPGGLLSDRFHEVTVIVSGAGLFTAAALFTFVAPTFGLITLAAVGIGLGTGVHKTVAIAYLSRVYPERTGLSLGIMDTVGQFGGMLAPIAVVAVLGWGLPGRTVFLLGAGASAVLAVLLYLRAKPHANGGPQQESVTVEATNGGSTDATEETDIDHSEDGPTVDSHSYVTIFTDRKLVLFLCVTVLFTFSWNGLSAFFPLFLADAKGLSSGTAGIAYSLLFAASVSQTVTGGASDRVGKLAISLSLFGVMIAGLLALLVVDSVAAILCLTVLTGIGFHGFRPVRDSYLMDLIPDSIGGGTLGIVRTFMTAIGGAAPAVIGLLSDLFGYTVAFGLIVCALAVGGLFIAVLR</sequence>
<dbReference type="PANTHER" id="PTHR23517:SF3">
    <property type="entry name" value="INTEGRAL MEMBRANE TRANSPORT PROTEIN"/>
    <property type="match status" value="1"/>
</dbReference>
<feature type="transmembrane region" description="Helical" evidence="8">
    <location>
        <begin position="86"/>
        <end position="105"/>
    </location>
</feature>
<dbReference type="InterPro" id="IPR011701">
    <property type="entry name" value="MFS"/>
</dbReference>
<accession>A0ABD6DC71</accession>
<dbReference type="Gene3D" id="1.20.1250.20">
    <property type="entry name" value="MFS general substrate transporter like domains"/>
    <property type="match status" value="2"/>
</dbReference>
<dbReference type="Proteomes" id="UP001597052">
    <property type="component" value="Unassembled WGS sequence"/>
</dbReference>
<evidence type="ECO:0000313" key="11">
    <source>
        <dbReference type="Proteomes" id="UP001597052"/>
    </source>
</evidence>
<name>A0ABD6DC71_9EURY</name>
<dbReference type="GO" id="GO:0005886">
    <property type="term" value="C:plasma membrane"/>
    <property type="evidence" value="ECO:0007669"/>
    <property type="project" value="UniProtKB-SubCell"/>
</dbReference>
<feature type="domain" description="Major facilitator superfamily (MFS) profile" evidence="9">
    <location>
        <begin position="22"/>
        <end position="423"/>
    </location>
</feature>
<dbReference type="PROSITE" id="PS50850">
    <property type="entry name" value="MFS"/>
    <property type="match status" value="1"/>
</dbReference>
<feature type="transmembrane region" description="Helical" evidence="8">
    <location>
        <begin position="398"/>
        <end position="422"/>
    </location>
</feature>